<organism evidence="1">
    <name type="scientific">Anguilla anguilla</name>
    <name type="common">European freshwater eel</name>
    <name type="synonym">Muraena anguilla</name>
    <dbReference type="NCBI Taxonomy" id="7936"/>
    <lineage>
        <taxon>Eukaryota</taxon>
        <taxon>Metazoa</taxon>
        <taxon>Chordata</taxon>
        <taxon>Craniata</taxon>
        <taxon>Vertebrata</taxon>
        <taxon>Euteleostomi</taxon>
        <taxon>Actinopterygii</taxon>
        <taxon>Neopterygii</taxon>
        <taxon>Teleostei</taxon>
        <taxon>Anguilliformes</taxon>
        <taxon>Anguillidae</taxon>
        <taxon>Anguilla</taxon>
    </lineage>
</organism>
<sequence>MLRQIYLGLNLLGEKNVPSVKRNMNSMKICRS</sequence>
<accession>A0A0E9QN55</accession>
<reference evidence="1" key="1">
    <citation type="submission" date="2014-11" db="EMBL/GenBank/DDBJ databases">
        <authorList>
            <person name="Amaro Gonzalez C."/>
        </authorList>
    </citation>
    <scope>NUCLEOTIDE SEQUENCE</scope>
</reference>
<name>A0A0E9QN55_ANGAN</name>
<reference evidence="1" key="2">
    <citation type="journal article" date="2015" name="Fish Shellfish Immunol.">
        <title>Early steps in the European eel (Anguilla anguilla)-Vibrio vulnificus interaction in the gills: Role of the RtxA13 toxin.</title>
        <authorList>
            <person name="Callol A."/>
            <person name="Pajuelo D."/>
            <person name="Ebbesson L."/>
            <person name="Teles M."/>
            <person name="MacKenzie S."/>
            <person name="Amaro C."/>
        </authorList>
    </citation>
    <scope>NUCLEOTIDE SEQUENCE</scope>
</reference>
<protein>
    <submittedName>
        <fullName evidence="1">Uncharacterized protein</fullName>
    </submittedName>
</protein>
<dbReference type="AlphaFoldDB" id="A0A0E9QN55"/>
<dbReference type="EMBL" id="GBXM01090226">
    <property type="protein sequence ID" value="JAH18351.1"/>
    <property type="molecule type" value="Transcribed_RNA"/>
</dbReference>
<evidence type="ECO:0000313" key="1">
    <source>
        <dbReference type="EMBL" id="JAH18351.1"/>
    </source>
</evidence>
<proteinExistence type="predicted"/>